<proteinExistence type="inferred from homology"/>
<evidence type="ECO:0000256" key="1">
    <source>
        <dbReference type="ARBA" id="ARBA00000553"/>
    </source>
</evidence>
<dbReference type="GO" id="GO:0005507">
    <property type="term" value="F:copper ion binding"/>
    <property type="evidence" value="ECO:0007669"/>
    <property type="project" value="TreeGrafter"/>
</dbReference>
<dbReference type="RefSeq" id="WP_052565994.1">
    <property type="nucleotide sequence ID" value="NZ_JQKF01000014.1"/>
</dbReference>
<dbReference type="GO" id="GO:0017061">
    <property type="term" value="F:S-methyl-5-thioadenosine phosphorylase activity"/>
    <property type="evidence" value="ECO:0007669"/>
    <property type="project" value="UniProtKB-EC"/>
</dbReference>
<dbReference type="AlphaFoldDB" id="A0A0D8FUK3"/>
<evidence type="ECO:0000256" key="5">
    <source>
        <dbReference type="ARBA" id="ARBA00022723"/>
    </source>
</evidence>
<comment type="catalytic activity">
    <reaction evidence="1">
        <text>inosine + phosphate = alpha-D-ribose 1-phosphate + hypoxanthine</text>
        <dbReference type="Rhea" id="RHEA:27646"/>
        <dbReference type="ChEBI" id="CHEBI:17368"/>
        <dbReference type="ChEBI" id="CHEBI:17596"/>
        <dbReference type="ChEBI" id="CHEBI:43474"/>
        <dbReference type="ChEBI" id="CHEBI:57720"/>
        <dbReference type="EC" id="2.4.2.1"/>
    </reaction>
    <physiologicalReaction direction="left-to-right" evidence="1">
        <dbReference type="Rhea" id="RHEA:27647"/>
    </physiologicalReaction>
</comment>
<name>A0A0D8FUK3_9ACTN</name>
<protein>
    <submittedName>
        <fullName evidence="10">Laccase domain protein YfiH</fullName>
    </submittedName>
</protein>
<dbReference type="InterPro" id="IPR003730">
    <property type="entry name" value="Cu_polyphenol_OxRdtase"/>
</dbReference>
<comment type="function">
    <text evidence="2">Purine nucleoside enzyme that catalyzes the phosphorolysis of adenosine and inosine nucleosides, yielding D-ribose 1-phosphate and the respective free bases, adenine and hypoxanthine. Also catalyzes the phosphorolysis of S-methyl-5'-thioadenosine into adenine and S-methyl-5-thio-alpha-D-ribose 1-phosphate. Also has adenosine deaminase activity.</text>
</comment>
<dbReference type="eggNOG" id="COG1496">
    <property type="taxonomic scope" value="Bacteria"/>
</dbReference>
<evidence type="ECO:0000313" key="10">
    <source>
        <dbReference type="EMBL" id="KJE76639.1"/>
    </source>
</evidence>
<dbReference type="STRING" id="1121877.FEAC_15680"/>
<comment type="caution">
    <text evidence="10">The sequence shown here is derived from an EMBL/GenBank/DDBJ whole genome shotgun (WGS) entry which is preliminary data.</text>
</comment>
<keyword evidence="4" id="KW-0808">Transferase</keyword>
<comment type="catalytic activity">
    <reaction evidence="8">
        <text>adenosine + phosphate = alpha-D-ribose 1-phosphate + adenine</text>
        <dbReference type="Rhea" id="RHEA:27642"/>
        <dbReference type="ChEBI" id="CHEBI:16335"/>
        <dbReference type="ChEBI" id="CHEBI:16708"/>
        <dbReference type="ChEBI" id="CHEBI:43474"/>
        <dbReference type="ChEBI" id="CHEBI:57720"/>
        <dbReference type="EC" id="2.4.2.1"/>
    </reaction>
    <physiologicalReaction direction="left-to-right" evidence="8">
        <dbReference type="Rhea" id="RHEA:27643"/>
    </physiologicalReaction>
</comment>
<dbReference type="SUPFAM" id="SSF64438">
    <property type="entry name" value="CNF1/YfiH-like putative cysteine hydrolases"/>
    <property type="match status" value="1"/>
</dbReference>
<dbReference type="CDD" id="cd16833">
    <property type="entry name" value="YfiH"/>
    <property type="match status" value="1"/>
</dbReference>
<evidence type="ECO:0000313" key="11">
    <source>
        <dbReference type="Proteomes" id="UP000032336"/>
    </source>
</evidence>
<dbReference type="EMBL" id="JXUW01000013">
    <property type="protein sequence ID" value="KJE76639.1"/>
    <property type="molecule type" value="Genomic_DNA"/>
</dbReference>
<dbReference type="PANTHER" id="PTHR30616:SF3">
    <property type="entry name" value="PURINE NUCLEOSIDE PHOSPHORYLASE"/>
    <property type="match status" value="1"/>
</dbReference>
<comment type="similarity">
    <text evidence="3">Belongs to the purine nucleoside phosphorylase YfiH/LACC1 family.</text>
</comment>
<dbReference type="Gene3D" id="3.60.140.10">
    <property type="entry name" value="CNF1/YfiH-like putative cysteine hydrolases"/>
    <property type="match status" value="1"/>
</dbReference>
<accession>A0A0D8FUK3</accession>
<sequence length="209" mass="22214">MIALSLRDSGVRVVFTDRLDETSQAAEIVKSGEPVVAVKQVHSATVVSIDEGKYGPEPVEADGIYLPAGRSEIASIATADCLPLVIANRNGDAVALHVGWRGLTAGVVDAGLARLGGDGLVAVIGPHIRSCCYQFLGPERYVVARHFGDESFVGENLSLESALSGLLARQQVRDVISVGQCTFCNDAYYSYRRDGTHKRQLTLVGAGRS</sequence>
<dbReference type="Proteomes" id="UP000032336">
    <property type="component" value="Unassembled WGS sequence"/>
</dbReference>
<dbReference type="InterPro" id="IPR011324">
    <property type="entry name" value="Cytotoxic_necrot_fac-like_cat"/>
</dbReference>
<evidence type="ECO:0000256" key="6">
    <source>
        <dbReference type="ARBA" id="ARBA00022833"/>
    </source>
</evidence>
<keyword evidence="5" id="KW-0479">Metal-binding</keyword>
<evidence type="ECO:0000256" key="3">
    <source>
        <dbReference type="ARBA" id="ARBA00007353"/>
    </source>
</evidence>
<evidence type="ECO:0000256" key="4">
    <source>
        <dbReference type="ARBA" id="ARBA00022679"/>
    </source>
</evidence>
<dbReference type="OrthoDB" id="4279at2"/>
<evidence type="ECO:0000256" key="7">
    <source>
        <dbReference type="ARBA" id="ARBA00047989"/>
    </source>
</evidence>
<keyword evidence="11" id="KW-1185">Reference proteome</keyword>
<evidence type="ECO:0000256" key="2">
    <source>
        <dbReference type="ARBA" id="ARBA00003215"/>
    </source>
</evidence>
<keyword evidence="6" id="KW-0862">Zinc</keyword>
<dbReference type="PANTHER" id="PTHR30616">
    <property type="entry name" value="UNCHARACTERIZED PROTEIN YFIH"/>
    <property type="match status" value="1"/>
</dbReference>
<organism evidence="10 11">
    <name type="scientific">Ferrimicrobium acidiphilum DSM 19497</name>
    <dbReference type="NCBI Taxonomy" id="1121877"/>
    <lineage>
        <taxon>Bacteria</taxon>
        <taxon>Bacillati</taxon>
        <taxon>Actinomycetota</taxon>
        <taxon>Acidimicrobiia</taxon>
        <taxon>Acidimicrobiales</taxon>
        <taxon>Acidimicrobiaceae</taxon>
        <taxon>Ferrimicrobium</taxon>
    </lineage>
</organism>
<evidence type="ECO:0000256" key="8">
    <source>
        <dbReference type="ARBA" id="ARBA00048968"/>
    </source>
</evidence>
<dbReference type="InterPro" id="IPR038371">
    <property type="entry name" value="Cu_polyphenol_OxRdtase_sf"/>
</dbReference>
<gene>
    <name evidence="10" type="primary">yfiH</name>
    <name evidence="10" type="ORF">FEAC_15680</name>
</gene>
<comment type="catalytic activity">
    <reaction evidence="9">
        <text>S-methyl-5'-thioadenosine + phosphate = 5-(methylsulfanyl)-alpha-D-ribose 1-phosphate + adenine</text>
        <dbReference type="Rhea" id="RHEA:11852"/>
        <dbReference type="ChEBI" id="CHEBI:16708"/>
        <dbReference type="ChEBI" id="CHEBI:17509"/>
        <dbReference type="ChEBI" id="CHEBI:43474"/>
        <dbReference type="ChEBI" id="CHEBI:58533"/>
        <dbReference type="EC" id="2.4.2.28"/>
    </reaction>
    <physiologicalReaction direction="left-to-right" evidence="9">
        <dbReference type="Rhea" id="RHEA:11853"/>
    </physiologicalReaction>
</comment>
<dbReference type="Pfam" id="PF02578">
    <property type="entry name" value="Cu-oxidase_4"/>
    <property type="match status" value="1"/>
</dbReference>
<comment type="catalytic activity">
    <reaction evidence="7">
        <text>adenosine + H2O + H(+) = inosine + NH4(+)</text>
        <dbReference type="Rhea" id="RHEA:24408"/>
        <dbReference type="ChEBI" id="CHEBI:15377"/>
        <dbReference type="ChEBI" id="CHEBI:15378"/>
        <dbReference type="ChEBI" id="CHEBI:16335"/>
        <dbReference type="ChEBI" id="CHEBI:17596"/>
        <dbReference type="ChEBI" id="CHEBI:28938"/>
        <dbReference type="EC" id="3.5.4.4"/>
    </reaction>
    <physiologicalReaction direction="left-to-right" evidence="7">
        <dbReference type="Rhea" id="RHEA:24409"/>
    </physiologicalReaction>
</comment>
<reference evidence="10 11" key="1">
    <citation type="submission" date="2015-01" db="EMBL/GenBank/DDBJ databases">
        <title>Draft genome of the acidophilic iron oxidizer Ferrimicrobium acidiphilum strain T23.</title>
        <authorList>
            <person name="Poehlein A."/>
            <person name="Eisen S."/>
            <person name="Schloemann M."/>
            <person name="Johnson B.D."/>
            <person name="Daniel R."/>
            <person name="Muehling M."/>
        </authorList>
    </citation>
    <scope>NUCLEOTIDE SEQUENCE [LARGE SCALE GENOMIC DNA]</scope>
    <source>
        <strain evidence="10 11">T23</strain>
    </source>
</reference>
<evidence type="ECO:0000256" key="9">
    <source>
        <dbReference type="ARBA" id="ARBA00049893"/>
    </source>
</evidence>